<accession>A0A2U1TXY5</accession>
<dbReference type="EMBL" id="QDKJ01000003">
    <property type="protein sequence ID" value="PWC14222.1"/>
    <property type="molecule type" value="Genomic_DNA"/>
</dbReference>
<dbReference type="GO" id="GO:0071468">
    <property type="term" value="P:cellular response to acidic pH"/>
    <property type="evidence" value="ECO:0007669"/>
    <property type="project" value="InterPro"/>
</dbReference>
<organism evidence="1 2">
    <name type="scientific">Brenneria roseae subsp. americana</name>
    <dbReference type="NCBI Taxonomy" id="1508507"/>
    <lineage>
        <taxon>Bacteria</taxon>
        <taxon>Pseudomonadati</taxon>
        <taxon>Pseudomonadota</taxon>
        <taxon>Gammaproteobacteria</taxon>
        <taxon>Enterobacterales</taxon>
        <taxon>Pectobacteriaceae</taxon>
        <taxon>Brenneria</taxon>
    </lineage>
</organism>
<dbReference type="Pfam" id="PF10798">
    <property type="entry name" value="YmgB"/>
    <property type="match status" value="1"/>
</dbReference>
<dbReference type="Proteomes" id="UP000245138">
    <property type="component" value="Unassembled WGS sequence"/>
</dbReference>
<keyword evidence="2" id="KW-1185">Reference proteome</keyword>
<comment type="caution">
    <text evidence="1">The sequence shown here is derived from an EMBL/GenBank/DDBJ whole genome shotgun (WGS) entry which is preliminary data.</text>
</comment>
<dbReference type="Gene3D" id="1.20.5.5260">
    <property type="match status" value="1"/>
</dbReference>
<evidence type="ECO:0000313" key="1">
    <source>
        <dbReference type="EMBL" id="PWC14222.1"/>
    </source>
</evidence>
<sequence length="86" mass="9895">MHEDTPQMNTAKEVSDYLNTENQMNDITILGHIVDEIIQCGDAVTNKAIISKLLHRIDIETDAFILDRYRTLPELIVHKTQDDFVI</sequence>
<keyword evidence="1" id="KW-0238">DNA-binding</keyword>
<name>A0A2U1TXY5_9GAMM</name>
<dbReference type="RefSeq" id="WP_109053221.1">
    <property type="nucleotide sequence ID" value="NZ_QDKJ01000003.1"/>
</dbReference>
<dbReference type="OrthoDB" id="6505211at2"/>
<proteinExistence type="predicted"/>
<dbReference type="GO" id="GO:0003677">
    <property type="term" value="F:DNA binding"/>
    <property type="evidence" value="ECO:0007669"/>
    <property type="project" value="UniProtKB-KW"/>
</dbReference>
<protein>
    <submittedName>
        <fullName evidence="1">DNA-binding response regulator</fullName>
    </submittedName>
</protein>
<dbReference type="AlphaFoldDB" id="A0A2U1TXY5"/>
<dbReference type="InterPro" id="IPR024753">
    <property type="entry name" value="AriR"/>
</dbReference>
<evidence type="ECO:0000313" key="2">
    <source>
        <dbReference type="Proteomes" id="UP000245138"/>
    </source>
</evidence>
<gene>
    <name evidence="1" type="ORF">B4923_04755</name>
</gene>
<reference evidence="1 2" key="1">
    <citation type="submission" date="2018-04" db="EMBL/GenBank/DDBJ databases">
        <title>Brenneria corticis sp.nov.</title>
        <authorList>
            <person name="Li Y."/>
        </authorList>
    </citation>
    <scope>NUCLEOTIDE SEQUENCE [LARGE SCALE GENOMIC DNA]</scope>
    <source>
        <strain evidence="1 2">LMG 27715</strain>
    </source>
</reference>